<dbReference type="GO" id="GO:0009055">
    <property type="term" value="F:electron transfer activity"/>
    <property type="evidence" value="ECO:0007669"/>
    <property type="project" value="TreeGrafter"/>
</dbReference>
<accession>A0A933L0P8</accession>
<comment type="caution">
    <text evidence="8">The sequence shown here is derived from an EMBL/GenBank/DDBJ whole genome shotgun (WGS) entry which is preliminary data.</text>
</comment>
<evidence type="ECO:0000256" key="1">
    <source>
        <dbReference type="ARBA" id="ARBA00010914"/>
    </source>
</evidence>
<keyword evidence="4" id="KW-0408">Iron</keyword>
<evidence type="ECO:0000256" key="2">
    <source>
        <dbReference type="ARBA" id="ARBA00022714"/>
    </source>
</evidence>
<dbReference type="CDD" id="cd00207">
    <property type="entry name" value="fer2"/>
    <property type="match status" value="1"/>
</dbReference>
<dbReference type="InterPro" id="IPR001041">
    <property type="entry name" value="2Fe-2S_ferredoxin-type"/>
</dbReference>
<dbReference type="InterPro" id="IPR001055">
    <property type="entry name" value="Adrenodoxin-like"/>
</dbReference>
<dbReference type="AlphaFoldDB" id="A0A933L0P8"/>
<dbReference type="PROSITE" id="PS51085">
    <property type="entry name" value="2FE2S_FER_2"/>
    <property type="match status" value="1"/>
</dbReference>
<feature type="domain" description="2Fe-2S ferredoxin-type" evidence="7">
    <location>
        <begin position="1"/>
        <end position="103"/>
    </location>
</feature>
<evidence type="ECO:0000256" key="5">
    <source>
        <dbReference type="ARBA" id="ARBA00023014"/>
    </source>
</evidence>
<dbReference type="GO" id="GO:0140647">
    <property type="term" value="P:P450-containing electron transport chain"/>
    <property type="evidence" value="ECO:0007669"/>
    <property type="project" value="InterPro"/>
</dbReference>
<evidence type="ECO:0000256" key="3">
    <source>
        <dbReference type="ARBA" id="ARBA00022723"/>
    </source>
</evidence>
<sequence>MKIVVTDQAGESHELEGLDGWRVMEVIRDWGLNIKAECGGSCTCATCHVWVDPEWFDRLPAMEDCEEDLIFSTLDQKPTSRLSCQIILSDALDGLKLTLTPSAAKDSVPA</sequence>
<dbReference type="PANTHER" id="PTHR23426:SF65">
    <property type="entry name" value="FERREDOXIN-2, MITOCHONDRIAL"/>
    <property type="match status" value="1"/>
</dbReference>
<comment type="cofactor">
    <cofactor evidence="6">
        <name>[2Fe-2S] cluster</name>
        <dbReference type="ChEBI" id="CHEBI:190135"/>
    </cofactor>
</comment>
<keyword evidence="3" id="KW-0479">Metal-binding</keyword>
<dbReference type="SUPFAM" id="SSF54292">
    <property type="entry name" value="2Fe-2S ferredoxin-like"/>
    <property type="match status" value="1"/>
</dbReference>
<evidence type="ECO:0000256" key="6">
    <source>
        <dbReference type="ARBA" id="ARBA00034078"/>
    </source>
</evidence>
<protein>
    <submittedName>
        <fullName evidence="8">2Fe-2S iron-sulfur cluster binding domain-containing protein</fullName>
    </submittedName>
</protein>
<dbReference type="Gene3D" id="3.10.20.30">
    <property type="match status" value="1"/>
</dbReference>
<dbReference type="Pfam" id="PF00111">
    <property type="entry name" value="Fer2"/>
    <property type="match status" value="1"/>
</dbReference>
<keyword evidence="2" id="KW-0001">2Fe-2S</keyword>
<dbReference type="InterPro" id="IPR012675">
    <property type="entry name" value="Beta-grasp_dom_sf"/>
</dbReference>
<dbReference type="GO" id="GO:0051537">
    <property type="term" value="F:2 iron, 2 sulfur cluster binding"/>
    <property type="evidence" value="ECO:0007669"/>
    <property type="project" value="UniProtKB-KW"/>
</dbReference>
<dbReference type="PANTHER" id="PTHR23426">
    <property type="entry name" value="FERREDOXIN/ADRENODOXIN"/>
    <property type="match status" value="1"/>
</dbReference>
<evidence type="ECO:0000256" key="4">
    <source>
        <dbReference type="ARBA" id="ARBA00023004"/>
    </source>
</evidence>
<reference evidence="8" key="1">
    <citation type="submission" date="2020-07" db="EMBL/GenBank/DDBJ databases">
        <title>Huge and variable diversity of episymbiotic CPR bacteria and DPANN archaea in groundwater ecosystems.</title>
        <authorList>
            <person name="He C.Y."/>
            <person name="Keren R."/>
            <person name="Whittaker M."/>
            <person name="Farag I.F."/>
            <person name="Doudna J."/>
            <person name="Cate J.H.D."/>
            <person name="Banfield J.F."/>
        </authorList>
    </citation>
    <scope>NUCLEOTIDE SEQUENCE</scope>
    <source>
        <strain evidence="8">NC_groundwater_1586_Pr3_B-0.1um_66_15</strain>
    </source>
</reference>
<dbReference type="GO" id="GO:0005829">
    <property type="term" value="C:cytosol"/>
    <property type="evidence" value="ECO:0007669"/>
    <property type="project" value="TreeGrafter"/>
</dbReference>
<gene>
    <name evidence="8" type="ORF">HY834_02525</name>
</gene>
<dbReference type="InterPro" id="IPR018298">
    <property type="entry name" value="Adrenodoxin_Fe-S_BS"/>
</dbReference>
<comment type="similarity">
    <text evidence="1">Belongs to the adrenodoxin/putidaredoxin family.</text>
</comment>
<evidence type="ECO:0000313" key="9">
    <source>
        <dbReference type="Proteomes" id="UP000782610"/>
    </source>
</evidence>
<keyword evidence="5" id="KW-0411">Iron-sulfur</keyword>
<dbReference type="PRINTS" id="PR00355">
    <property type="entry name" value="ADRENODOXIN"/>
</dbReference>
<dbReference type="Proteomes" id="UP000782610">
    <property type="component" value="Unassembled WGS sequence"/>
</dbReference>
<dbReference type="EMBL" id="JACRAF010000006">
    <property type="protein sequence ID" value="MBI4920598.1"/>
    <property type="molecule type" value="Genomic_DNA"/>
</dbReference>
<name>A0A933L0P8_9HYPH</name>
<evidence type="ECO:0000313" key="8">
    <source>
        <dbReference type="EMBL" id="MBI4920598.1"/>
    </source>
</evidence>
<dbReference type="PROSITE" id="PS00814">
    <property type="entry name" value="ADX"/>
    <property type="match status" value="1"/>
</dbReference>
<proteinExistence type="inferred from homology"/>
<evidence type="ECO:0000259" key="7">
    <source>
        <dbReference type="PROSITE" id="PS51085"/>
    </source>
</evidence>
<dbReference type="GO" id="GO:0046872">
    <property type="term" value="F:metal ion binding"/>
    <property type="evidence" value="ECO:0007669"/>
    <property type="project" value="UniProtKB-KW"/>
</dbReference>
<organism evidence="8 9">
    <name type="scientific">Devosia nanyangense</name>
    <dbReference type="NCBI Taxonomy" id="1228055"/>
    <lineage>
        <taxon>Bacteria</taxon>
        <taxon>Pseudomonadati</taxon>
        <taxon>Pseudomonadota</taxon>
        <taxon>Alphaproteobacteria</taxon>
        <taxon>Hyphomicrobiales</taxon>
        <taxon>Devosiaceae</taxon>
        <taxon>Devosia</taxon>
    </lineage>
</organism>
<dbReference type="InterPro" id="IPR036010">
    <property type="entry name" value="2Fe-2S_ferredoxin-like_sf"/>
</dbReference>